<dbReference type="EMBL" id="HBGE01106419">
    <property type="protein sequence ID" value="CAD9186742.1"/>
    <property type="molecule type" value="Transcribed_RNA"/>
</dbReference>
<dbReference type="AlphaFoldDB" id="A0A7S1S848"/>
<evidence type="ECO:0000256" key="2">
    <source>
        <dbReference type="ARBA" id="ARBA00004496"/>
    </source>
</evidence>
<comment type="subcellular location">
    <subcellularLocation>
        <location evidence="1">Cell projection</location>
        <location evidence="1">Cilium</location>
    </subcellularLocation>
    <subcellularLocation>
        <location evidence="2">Cytoplasm</location>
    </subcellularLocation>
</comment>
<evidence type="ECO:0000259" key="6">
    <source>
        <dbReference type="Pfam" id="PF11527"/>
    </source>
</evidence>
<feature type="domain" description="BART" evidence="6">
    <location>
        <begin position="45"/>
        <end position="131"/>
    </location>
</feature>
<evidence type="ECO:0000256" key="4">
    <source>
        <dbReference type="ARBA" id="ARBA00023069"/>
    </source>
</evidence>
<accession>A0A7S1S848</accession>
<sequence>MSKFERFGLSGGHGGFPATATLPQGDRLNTLLPEFKAWFAAVNGFGEYLRNFFAHYQNYFDAYAEEHSLVYTQLHKEFSANLEQSIDQWLHIKGLSEDDFGEMMQLAKARGDGNSDQIVGTLLGMLDYQLWITSIFALKHDSLVAGLISGSPPVDVPQEQQPAEQQAQVLNVEVPEGVAAGQQLQVTSPDGQALLVVVPEGLGAGQLFSVTYMPIAAA</sequence>
<keyword evidence="5" id="KW-0966">Cell projection</keyword>
<dbReference type="InterPro" id="IPR042541">
    <property type="entry name" value="BART_sf"/>
</dbReference>
<gene>
    <name evidence="7" type="ORF">ACAT0790_LOCUS63516</name>
</gene>
<dbReference type="GO" id="GO:0005737">
    <property type="term" value="C:cytoplasm"/>
    <property type="evidence" value="ECO:0007669"/>
    <property type="project" value="UniProtKB-SubCell"/>
</dbReference>
<dbReference type="Pfam" id="PF11527">
    <property type="entry name" value="ARL2_Bind_BART"/>
    <property type="match status" value="1"/>
</dbReference>
<reference evidence="7" key="1">
    <citation type="submission" date="2021-01" db="EMBL/GenBank/DDBJ databases">
        <authorList>
            <person name="Corre E."/>
            <person name="Pelletier E."/>
            <person name="Niang G."/>
            <person name="Scheremetjew M."/>
            <person name="Finn R."/>
            <person name="Kale V."/>
            <person name="Holt S."/>
            <person name="Cochrane G."/>
            <person name="Meng A."/>
            <person name="Brown T."/>
            <person name="Cohen L."/>
        </authorList>
    </citation>
    <scope>NUCLEOTIDE SEQUENCE</scope>
    <source>
        <strain evidence="7">OF101</strain>
    </source>
</reference>
<dbReference type="InterPro" id="IPR023379">
    <property type="entry name" value="BART_dom"/>
</dbReference>
<protein>
    <recommendedName>
        <fullName evidence="6">BART domain-containing protein</fullName>
    </recommendedName>
</protein>
<dbReference type="GO" id="GO:0005929">
    <property type="term" value="C:cilium"/>
    <property type="evidence" value="ECO:0007669"/>
    <property type="project" value="UniProtKB-SubCell"/>
</dbReference>
<evidence type="ECO:0000313" key="7">
    <source>
        <dbReference type="EMBL" id="CAD9186742.1"/>
    </source>
</evidence>
<proteinExistence type="predicted"/>
<organism evidence="7">
    <name type="scientific">Alexandrium catenella</name>
    <name type="common">Red tide dinoflagellate</name>
    <name type="synonym">Gonyaulax catenella</name>
    <dbReference type="NCBI Taxonomy" id="2925"/>
    <lineage>
        <taxon>Eukaryota</taxon>
        <taxon>Sar</taxon>
        <taxon>Alveolata</taxon>
        <taxon>Dinophyceae</taxon>
        <taxon>Gonyaulacales</taxon>
        <taxon>Pyrocystaceae</taxon>
        <taxon>Alexandrium</taxon>
    </lineage>
</organism>
<keyword evidence="4" id="KW-0969">Cilium</keyword>
<evidence type="ECO:0000256" key="3">
    <source>
        <dbReference type="ARBA" id="ARBA00022490"/>
    </source>
</evidence>
<evidence type="ECO:0000256" key="1">
    <source>
        <dbReference type="ARBA" id="ARBA00004138"/>
    </source>
</evidence>
<evidence type="ECO:0000256" key="5">
    <source>
        <dbReference type="ARBA" id="ARBA00023273"/>
    </source>
</evidence>
<name>A0A7S1S848_ALECA</name>
<keyword evidence="3" id="KW-0963">Cytoplasm</keyword>
<dbReference type="Gene3D" id="1.20.1520.10">
    <property type="entry name" value="ADP-ribosylation factor-like 2-binding protein, domain"/>
    <property type="match status" value="1"/>
</dbReference>